<organism evidence="10 11">
    <name type="scientific">Leptospirillum ferrooxidans (strain C2-3)</name>
    <dbReference type="NCBI Taxonomy" id="1162668"/>
    <lineage>
        <taxon>Bacteria</taxon>
        <taxon>Pseudomonadati</taxon>
        <taxon>Nitrospirota</taxon>
        <taxon>Nitrospiria</taxon>
        <taxon>Nitrospirales</taxon>
        <taxon>Nitrospiraceae</taxon>
        <taxon>Leptospirillum</taxon>
    </lineage>
</organism>
<dbReference type="GO" id="GO:0005886">
    <property type="term" value="C:plasma membrane"/>
    <property type="evidence" value="ECO:0007669"/>
    <property type="project" value="UniProtKB-SubCell"/>
</dbReference>
<keyword evidence="7 8" id="KW-0472">Membrane</keyword>
<dbReference type="eggNOG" id="COG0842">
    <property type="taxonomic scope" value="Bacteria"/>
</dbReference>
<evidence type="ECO:0000313" key="11">
    <source>
        <dbReference type="Proteomes" id="UP000007382"/>
    </source>
</evidence>
<comment type="subcellular location">
    <subcellularLocation>
        <location evidence="1">Cell membrane</location>
        <topology evidence="1">Multi-pass membrane protein</topology>
    </subcellularLocation>
</comment>
<comment type="similarity">
    <text evidence="2">Belongs to the ABC-2 integral membrane protein family.</text>
</comment>
<reference evidence="10 11" key="1">
    <citation type="journal article" date="2012" name="J. Bacteriol.">
        <title>Complete Genome Sequence of Leptospirillum ferrooxidans Strain C2-3, Isolated from a Fresh Volcanic Ash Deposit on the Island of Miyake, Japan.</title>
        <authorList>
            <person name="Fujimura R."/>
            <person name="Sato Y."/>
            <person name="Nishizawa T."/>
            <person name="Oshima K."/>
            <person name="Kim S.-W."/>
            <person name="Hattori M."/>
            <person name="Kamijo T."/>
            <person name="Ohta H."/>
        </authorList>
    </citation>
    <scope>NUCLEOTIDE SEQUENCE [LARGE SCALE GENOMIC DNA]</scope>
    <source>
        <strain evidence="10 11">C2-3</strain>
    </source>
</reference>
<dbReference type="KEGG" id="lfc:LFE_1769"/>
<dbReference type="STRING" id="1162668.LFE_1769"/>
<accession>I0IQ99</accession>
<dbReference type="PANTHER" id="PTHR30294">
    <property type="entry name" value="MEMBRANE COMPONENT OF ABC TRANSPORTER YHHJ-RELATED"/>
    <property type="match status" value="1"/>
</dbReference>
<evidence type="ECO:0000256" key="4">
    <source>
        <dbReference type="ARBA" id="ARBA00022475"/>
    </source>
</evidence>
<feature type="transmembrane region" description="Helical" evidence="8">
    <location>
        <begin position="288"/>
        <end position="315"/>
    </location>
</feature>
<name>I0IQ99_LEPFC</name>
<feature type="transmembrane region" description="Helical" evidence="8">
    <location>
        <begin position="335"/>
        <end position="362"/>
    </location>
</feature>
<dbReference type="Proteomes" id="UP000007382">
    <property type="component" value="Chromosome"/>
</dbReference>
<protein>
    <submittedName>
        <fullName evidence="10">ABC transporter permease protein</fullName>
    </submittedName>
</protein>
<feature type="transmembrane region" description="Helical" evidence="8">
    <location>
        <begin position="177"/>
        <end position="200"/>
    </location>
</feature>
<dbReference type="HOGENOM" id="CLU_039483_8_0_0"/>
<dbReference type="GO" id="GO:0140359">
    <property type="term" value="F:ABC-type transporter activity"/>
    <property type="evidence" value="ECO:0007669"/>
    <property type="project" value="InterPro"/>
</dbReference>
<evidence type="ECO:0000256" key="6">
    <source>
        <dbReference type="ARBA" id="ARBA00022989"/>
    </source>
</evidence>
<dbReference type="PATRIC" id="fig|1162668.3.peg.2103"/>
<keyword evidence="6 8" id="KW-1133">Transmembrane helix</keyword>
<keyword evidence="11" id="KW-1185">Reference proteome</keyword>
<evidence type="ECO:0000256" key="5">
    <source>
        <dbReference type="ARBA" id="ARBA00022692"/>
    </source>
</evidence>
<feature type="domain" description="ABC transmembrane type-2" evidence="9">
    <location>
        <begin position="131"/>
        <end position="369"/>
    </location>
</feature>
<dbReference type="EMBL" id="AP012342">
    <property type="protein sequence ID" value="BAM07448.1"/>
    <property type="molecule type" value="Genomic_DNA"/>
</dbReference>
<feature type="transmembrane region" description="Helical" evidence="8">
    <location>
        <begin position="258"/>
        <end position="281"/>
    </location>
</feature>
<feature type="transmembrane region" description="Helical" evidence="8">
    <location>
        <begin position="26"/>
        <end position="45"/>
    </location>
</feature>
<evidence type="ECO:0000256" key="3">
    <source>
        <dbReference type="ARBA" id="ARBA00022448"/>
    </source>
</evidence>
<evidence type="ECO:0000256" key="2">
    <source>
        <dbReference type="ARBA" id="ARBA00007783"/>
    </source>
</evidence>
<dbReference type="InterPro" id="IPR051449">
    <property type="entry name" value="ABC-2_transporter_component"/>
</dbReference>
<gene>
    <name evidence="10" type="ordered locus">LFE_1769</name>
</gene>
<keyword evidence="3" id="KW-0813">Transport</keyword>
<reference evidence="11" key="2">
    <citation type="submission" date="2012-03" db="EMBL/GenBank/DDBJ databases">
        <title>The complete genome sequence of the pioneer microbe on fresh volcanic deposit, Leptospirillum ferrooxidans strain C2-3.</title>
        <authorList>
            <person name="Fujimura R."/>
            <person name="Sato Y."/>
            <person name="Nishizawa T."/>
            <person name="Nanba K."/>
            <person name="Oshima K."/>
            <person name="Hattori M."/>
            <person name="Kamijo T."/>
            <person name="Ohta H."/>
        </authorList>
    </citation>
    <scope>NUCLEOTIDE SEQUENCE [LARGE SCALE GENOMIC DNA]</scope>
    <source>
        <strain evidence="11">C2-3</strain>
    </source>
</reference>
<dbReference type="RefSeq" id="WP_014449932.1">
    <property type="nucleotide sequence ID" value="NC_017094.1"/>
</dbReference>
<evidence type="ECO:0000313" key="10">
    <source>
        <dbReference type="EMBL" id="BAM07448.1"/>
    </source>
</evidence>
<dbReference type="Gene3D" id="3.40.1710.10">
    <property type="entry name" value="abc type-2 transporter like domain"/>
    <property type="match status" value="1"/>
</dbReference>
<evidence type="ECO:0000256" key="8">
    <source>
        <dbReference type="SAM" id="Phobius"/>
    </source>
</evidence>
<keyword evidence="5 8" id="KW-0812">Transmembrane</keyword>
<dbReference type="Pfam" id="PF12698">
    <property type="entry name" value="ABC2_membrane_3"/>
    <property type="match status" value="1"/>
</dbReference>
<proteinExistence type="inferred from homology"/>
<dbReference type="PANTHER" id="PTHR30294:SF44">
    <property type="entry name" value="MULTIDRUG ABC TRANSPORTER PERMEASE YBHR-RELATED"/>
    <property type="match status" value="1"/>
</dbReference>
<dbReference type="InterPro" id="IPR013525">
    <property type="entry name" value="ABC2_TM"/>
</dbReference>
<evidence type="ECO:0000259" key="9">
    <source>
        <dbReference type="PROSITE" id="PS51012"/>
    </source>
</evidence>
<evidence type="ECO:0000256" key="1">
    <source>
        <dbReference type="ARBA" id="ARBA00004651"/>
    </source>
</evidence>
<evidence type="ECO:0000256" key="7">
    <source>
        <dbReference type="ARBA" id="ARBA00023136"/>
    </source>
</evidence>
<feature type="transmembrane region" description="Helical" evidence="8">
    <location>
        <begin position="226"/>
        <end position="252"/>
    </location>
</feature>
<keyword evidence="4" id="KW-1003">Cell membrane</keyword>
<dbReference type="AlphaFoldDB" id="I0IQ99"/>
<dbReference type="InterPro" id="IPR047817">
    <property type="entry name" value="ABC2_TM_bact-type"/>
</dbReference>
<dbReference type="PROSITE" id="PS51012">
    <property type="entry name" value="ABC_TM2"/>
    <property type="match status" value="1"/>
</dbReference>
<sequence>MQRIIRILRLVQKEFLALLRDKKSRMVLIVPPTVQLLVFSYAATFDLNNISYAVWNEDTGIYSRQLLARFSGSPNFKLVGTITHEQEVAPLIDNRKVLLVLHIRSDFSRNLLSSNPATVEALLDGRQSNTAMILLGYVETIVNNYTTDIATARGIPTPIAPITLRAWYNPNLKSRWFIVPGIVGLLTLVVTLLVTALSVAREREEGTFDQLLVTPLTPFEIILGKVLPGFVIGMVEATGIIVLAVLIFHIPLRGSLEALYLGLFLFILSGLGVGLMISSLVSTQQQGLLGAFLFLVPSIILSGFASPIANMPIFIQDLTLLNPLRYFMVILREVFLQGAGISILLPEYLALLAIGLTTLLLASHFFRRRLG</sequence>